<dbReference type="Gene3D" id="3.20.20.30">
    <property type="entry name" value="Luciferase-like domain"/>
    <property type="match status" value="1"/>
</dbReference>
<name>A0A5R9A4E6_PSENT</name>
<proteinExistence type="inferred from homology"/>
<dbReference type="InterPro" id="IPR036661">
    <property type="entry name" value="Luciferase-like_sf"/>
</dbReference>
<dbReference type="SUPFAM" id="SSF51679">
    <property type="entry name" value="Bacterial luciferase-like"/>
    <property type="match status" value="1"/>
</dbReference>
<evidence type="ECO:0000256" key="4">
    <source>
        <dbReference type="ARBA" id="ARBA00023002"/>
    </source>
</evidence>
<dbReference type="AlphaFoldDB" id="A0A5R9A4E6"/>
<evidence type="ECO:0000256" key="1">
    <source>
        <dbReference type="ARBA" id="ARBA00007044"/>
    </source>
</evidence>
<keyword evidence="2" id="KW-0285">Flavoprotein</keyword>
<gene>
    <name evidence="7" type="ORF">FEA48_15025</name>
</gene>
<reference evidence="8" key="2">
    <citation type="submission" date="2019-06" db="EMBL/GenBank/DDBJ databases">
        <title>AzeR, a transcriptional regulator that responds to azelaic acid in Pseudomonas nitroreducens.</title>
        <authorList>
            <person name="Bez C."/>
            <person name="Javvadi S.G."/>
            <person name="Bertani I."/>
            <person name="Devescovi G."/>
            <person name="Studholme D.J."/>
            <person name="Geller A."/>
            <person name="Levy A."/>
            <person name="Venturi V."/>
        </authorList>
    </citation>
    <scope>NUCLEOTIDE SEQUENCE [LARGE SCALE GENOMIC DNA]</scope>
    <source>
        <strain evidence="8">DSM 9128</strain>
    </source>
</reference>
<evidence type="ECO:0000256" key="2">
    <source>
        <dbReference type="ARBA" id="ARBA00022630"/>
    </source>
</evidence>
<reference evidence="7 8" key="1">
    <citation type="submission" date="2019-05" db="EMBL/GenBank/DDBJ databases">
        <authorList>
            <person name="Moore K."/>
            <person name="O'Neill P."/>
            <person name="Farbos A."/>
            <person name="Studholme D.J."/>
        </authorList>
    </citation>
    <scope>NUCLEOTIDE SEQUENCE [LARGE SCALE GENOMIC DNA]</scope>
    <source>
        <strain evidence="7 8">DSM 9128</strain>
    </source>
</reference>
<keyword evidence="3" id="KW-0288">FMN</keyword>
<feature type="domain" description="Luciferase-like" evidence="6">
    <location>
        <begin position="22"/>
        <end position="311"/>
    </location>
</feature>
<comment type="caution">
    <text evidence="7">The sequence shown here is derived from an EMBL/GenBank/DDBJ whole genome shotgun (WGS) entry which is preliminary data.</text>
</comment>
<evidence type="ECO:0000313" key="8">
    <source>
        <dbReference type="Proteomes" id="UP000307510"/>
    </source>
</evidence>
<comment type="similarity">
    <text evidence="1">Belongs to the SsuD family.</text>
</comment>
<sequence>MSLRFAWKLCASGTRRGLDWQAQPSEWVQLAQAAEYAGFDDLYLPGGPSQPDSLMVAAALCAHTRRLGLTLSLPAEAMLPAALAATLQSLQSLSAGRVRLHLPDSDRGSLRRAFGEVLNRDQRHERIDEFLDILQRLLHAPATPLDHNGRYFHLENAGLGLRDLPPTPLLLDESLGAERIASRADLCFVPGDSIAQLGETIARLNRAARVAGRTLGHIASFGIIARDSEEQAWDEAARQAQAFAAPARGKRRRAEASVVELLAERAEHPARRSEIHPNLWLPAPGESPVLVGSYNQIASRLRELHGAGLDQIILQAPNAVREVLRFGERVLPLLRNEAEKDTRIGR</sequence>
<dbReference type="PANTHER" id="PTHR42847:SF4">
    <property type="entry name" value="ALKANESULFONATE MONOOXYGENASE-RELATED"/>
    <property type="match status" value="1"/>
</dbReference>
<evidence type="ECO:0000256" key="3">
    <source>
        <dbReference type="ARBA" id="ARBA00022643"/>
    </source>
</evidence>
<dbReference type="GO" id="GO:0004497">
    <property type="term" value="F:monooxygenase activity"/>
    <property type="evidence" value="ECO:0007669"/>
    <property type="project" value="UniProtKB-KW"/>
</dbReference>
<dbReference type="RefSeq" id="WP_138214527.1">
    <property type="nucleotide sequence ID" value="NZ_VASG01000004.1"/>
</dbReference>
<protein>
    <submittedName>
        <fullName evidence="7">LLM class flavin-dependent oxidoreductase</fullName>
    </submittedName>
</protein>
<dbReference type="InterPro" id="IPR011251">
    <property type="entry name" value="Luciferase-like_dom"/>
</dbReference>
<dbReference type="InterPro" id="IPR050172">
    <property type="entry name" value="SsuD_RutA_monooxygenase"/>
</dbReference>
<organism evidence="7 8">
    <name type="scientific">Pseudomonas nitroreducens</name>
    <dbReference type="NCBI Taxonomy" id="46680"/>
    <lineage>
        <taxon>Bacteria</taxon>
        <taxon>Pseudomonadati</taxon>
        <taxon>Pseudomonadota</taxon>
        <taxon>Gammaproteobacteria</taxon>
        <taxon>Pseudomonadales</taxon>
        <taxon>Pseudomonadaceae</taxon>
        <taxon>Pseudomonas</taxon>
    </lineage>
</organism>
<accession>A0A5R9A4E6</accession>
<evidence type="ECO:0000313" key="7">
    <source>
        <dbReference type="EMBL" id="TLP73553.1"/>
    </source>
</evidence>
<dbReference type="PANTHER" id="PTHR42847">
    <property type="entry name" value="ALKANESULFONATE MONOOXYGENASE"/>
    <property type="match status" value="1"/>
</dbReference>
<dbReference type="GO" id="GO:0016705">
    <property type="term" value="F:oxidoreductase activity, acting on paired donors, with incorporation or reduction of molecular oxygen"/>
    <property type="evidence" value="ECO:0007669"/>
    <property type="project" value="InterPro"/>
</dbReference>
<evidence type="ECO:0000259" key="6">
    <source>
        <dbReference type="Pfam" id="PF00296"/>
    </source>
</evidence>
<dbReference type="Pfam" id="PF00296">
    <property type="entry name" value="Bac_luciferase"/>
    <property type="match status" value="1"/>
</dbReference>
<keyword evidence="4" id="KW-0560">Oxidoreductase</keyword>
<evidence type="ECO:0000256" key="5">
    <source>
        <dbReference type="ARBA" id="ARBA00023033"/>
    </source>
</evidence>
<keyword evidence="5" id="KW-0503">Monooxygenase</keyword>
<dbReference type="EMBL" id="VASG01000004">
    <property type="protein sequence ID" value="TLP73553.1"/>
    <property type="molecule type" value="Genomic_DNA"/>
</dbReference>
<dbReference type="Proteomes" id="UP000307510">
    <property type="component" value="Unassembled WGS sequence"/>
</dbReference>